<proteinExistence type="predicted"/>
<gene>
    <name evidence="1" type="ORF">ORAREDHAP_LOCUS6032</name>
</gene>
<evidence type="ECO:0000313" key="2">
    <source>
        <dbReference type="Proteomes" id="UP000507245"/>
    </source>
</evidence>
<reference evidence="2" key="1">
    <citation type="journal article" date="2020" name="Genome Biol.">
        <title>Gamete binning: chromosome-level and haplotype-resolved genome assembly enabled by high-throughput single-cell sequencing of gamete genomes.</title>
        <authorList>
            <person name="Campoy J.A."/>
            <person name="Sun H."/>
            <person name="Goel M."/>
            <person name="Jiao W.-B."/>
            <person name="Folz-Donahue K."/>
            <person name="Wang N."/>
            <person name="Rubio M."/>
            <person name="Liu C."/>
            <person name="Kukat C."/>
            <person name="Ruiz D."/>
            <person name="Huettel B."/>
            <person name="Schneeberger K."/>
        </authorList>
    </citation>
    <scope>NUCLEOTIDE SEQUENCE [LARGE SCALE GENOMIC DNA]</scope>
    <source>
        <strain evidence="2">cv. Rojo Pasion</strain>
    </source>
</reference>
<keyword evidence="2" id="KW-1185">Reference proteome</keyword>
<accession>A0A6J5W006</accession>
<dbReference type="EMBL" id="CAEKKB010000001">
    <property type="protein sequence ID" value="CAB4294890.1"/>
    <property type="molecule type" value="Genomic_DNA"/>
</dbReference>
<organism evidence="1 2">
    <name type="scientific">Prunus armeniaca</name>
    <name type="common">Apricot</name>
    <name type="synonym">Armeniaca vulgaris</name>
    <dbReference type="NCBI Taxonomy" id="36596"/>
    <lineage>
        <taxon>Eukaryota</taxon>
        <taxon>Viridiplantae</taxon>
        <taxon>Streptophyta</taxon>
        <taxon>Embryophyta</taxon>
        <taxon>Tracheophyta</taxon>
        <taxon>Spermatophyta</taxon>
        <taxon>Magnoliopsida</taxon>
        <taxon>eudicotyledons</taxon>
        <taxon>Gunneridae</taxon>
        <taxon>Pentapetalae</taxon>
        <taxon>rosids</taxon>
        <taxon>fabids</taxon>
        <taxon>Rosales</taxon>
        <taxon>Rosaceae</taxon>
        <taxon>Amygdaloideae</taxon>
        <taxon>Amygdaleae</taxon>
        <taxon>Prunus</taxon>
    </lineage>
</organism>
<sequence>MLSIKKLLEELDAETNGSGGEFGAESWERTITIGGFSIELIYRKVVVISSMPEATNGDCPFPNFRHQIHHRYLPFQHLIPPTASLCSASDSSLYLSSPYAASR</sequence>
<protein>
    <submittedName>
        <fullName evidence="1">Uncharacterized protein</fullName>
    </submittedName>
</protein>
<evidence type="ECO:0000313" key="1">
    <source>
        <dbReference type="EMBL" id="CAB4294890.1"/>
    </source>
</evidence>
<dbReference type="Proteomes" id="UP000507245">
    <property type="component" value="Unassembled WGS sequence"/>
</dbReference>
<name>A0A6J5W006_PRUAR</name>
<dbReference type="AlphaFoldDB" id="A0A6J5W006"/>